<dbReference type="AlphaFoldDB" id="A0A1D1ZDW7"/>
<keyword evidence="5" id="KW-0378">Hydrolase</keyword>
<feature type="active site" evidence="9">
    <location>
        <position position="261"/>
    </location>
</feature>
<comment type="similarity">
    <text evidence="1">Belongs to the peptidase M10A family. Matrix metalloproteinases (MMPs) subfamily.</text>
</comment>
<evidence type="ECO:0000313" key="14">
    <source>
        <dbReference type="EMBL" id="JAT65049.1"/>
    </source>
</evidence>
<evidence type="ECO:0000256" key="2">
    <source>
        <dbReference type="ARBA" id="ARBA00022670"/>
    </source>
</evidence>
<keyword evidence="4 12" id="KW-0732">Signal</keyword>
<protein>
    <submittedName>
        <fullName evidence="14">Metalloendoproteinase 1</fullName>
    </submittedName>
</protein>
<dbReference type="InterPro" id="IPR024079">
    <property type="entry name" value="MetalloPept_cat_dom_sf"/>
</dbReference>
<dbReference type="GO" id="GO:0004222">
    <property type="term" value="F:metalloendopeptidase activity"/>
    <property type="evidence" value="ECO:0007669"/>
    <property type="project" value="InterPro"/>
</dbReference>
<evidence type="ECO:0000256" key="1">
    <source>
        <dbReference type="ARBA" id="ARBA00009614"/>
    </source>
</evidence>
<keyword evidence="10" id="KW-0106">Calcium</keyword>
<evidence type="ECO:0000256" key="12">
    <source>
        <dbReference type="SAM" id="SignalP"/>
    </source>
</evidence>
<reference evidence="14" key="1">
    <citation type="submission" date="2015-07" db="EMBL/GenBank/DDBJ databases">
        <title>Transcriptome Assembly of Anthurium amnicola.</title>
        <authorList>
            <person name="Suzuki J."/>
        </authorList>
    </citation>
    <scope>NUCLEOTIDE SEQUENCE</scope>
</reference>
<evidence type="ECO:0000256" key="6">
    <source>
        <dbReference type="ARBA" id="ARBA00022833"/>
    </source>
</evidence>
<dbReference type="GO" id="GO:0030574">
    <property type="term" value="P:collagen catabolic process"/>
    <property type="evidence" value="ECO:0007669"/>
    <property type="project" value="TreeGrafter"/>
</dbReference>
<feature type="binding site" evidence="10">
    <location>
        <position position="213"/>
    </location>
    <ligand>
        <name>Ca(2+)</name>
        <dbReference type="ChEBI" id="CHEBI:29108"/>
        <label>3</label>
    </ligand>
</feature>
<accession>A0A1D1ZDW7</accession>
<evidence type="ECO:0000256" key="3">
    <source>
        <dbReference type="ARBA" id="ARBA00022723"/>
    </source>
</evidence>
<dbReference type="PANTHER" id="PTHR10201">
    <property type="entry name" value="MATRIX METALLOPROTEINASE"/>
    <property type="match status" value="1"/>
</dbReference>
<evidence type="ECO:0000256" key="11">
    <source>
        <dbReference type="PIRSR" id="PIRSR621190-5"/>
    </source>
</evidence>
<dbReference type="Pfam" id="PF01471">
    <property type="entry name" value="PG_binding_1"/>
    <property type="match status" value="1"/>
</dbReference>
<keyword evidence="8" id="KW-0865">Zymogen</keyword>
<dbReference type="GO" id="GO:0008270">
    <property type="term" value="F:zinc ion binding"/>
    <property type="evidence" value="ECO:0007669"/>
    <property type="project" value="InterPro"/>
</dbReference>
<dbReference type="PANTHER" id="PTHR10201:SF272">
    <property type="entry name" value="METALLOENDOPROTEINASE 5-MMP"/>
    <property type="match status" value="1"/>
</dbReference>
<comment type="cofactor">
    <cofactor evidence="10">
        <name>Zn(2+)</name>
        <dbReference type="ChEBI" id="CHEBI:29105"/>
    </cofactor>
    <text evidence="10">Binds 2 Zn(2+) ions per subunit.</text>
</comment>
<feature type="binding site" description="in inhibited form" evidence="10">
    <location>
        <position position="126"/>
    </location>
    <ligand>
        <name>Zn(2+)</name>
        <dbReference type="ChEBI" id="CHEBI:29105"/>
        <label>2</label>
        <note>catalytic</note>
    </ligand>
</feature>
<feature type="chain" id="PRO_5008900943" evidence="12">
    <location>
        <begin position="34"/>
        <end position="307"/>
    </location>
</feature>
<evidence type="ECO:0000259" key="13">
    <source>
        <dbReference type="SMART" id="SM00235"/>
    </source>
</evidence>
<dbReference type="GO" id="GO:0006508">
    <property type="term" value="P:proteolysis"/>
    <property type="evidence" value="ECO:0007669"/>
    <property type="project" value="UniProtKB-KW"/>
</dbReference>
<feature type="short sequence motif" description="Cysteine switch" evidence="11">
    <location>
        <begin position="124"/>
        <end position="131"/>
    </location>
</feature>
<dbReference type="GO" id="GO:0031012">
    <property type="term" value="C:extracellular matrix"/>
    <property type="evidence" value="ECO:0007669"/>
    <property type="project" value="InterPro"/>
</dbReference>
<keyword evidence="6 10" id="KW-0862">Zinc</keyword>
<evidence type="ECO:0000256" key="4">
    <source>
        <dbReference type="ARBA" id="ARBA00022729"/>
    </source>
</evidence>
<feature type="binding site" evidence="10">
    <location>
        <position position="236"/>
    </location>
    <ligand>
        <name>Ca(2+)</name>
        <dbReference type="ChEBI" id="CHEBI:29108"/>
        <label>3</label>
    </ligand>
</feature>
<dbReference type="GO" id="GO:0030198">
    <property type="term" value="P:extracellular matrix organization"/>
    <property type="evidence" value="ECO:0007669"/>
    <property type="project" value="TreeGrafter"/>
</dbReference>
<feature type="binding site" evidence="10">
    <location>
        <position position="264"/>
    </location>
    <ligand>
        <name>Zn(2+)</name>
        <dbReference type="ChEBI" id="CHEBI:29105"/>
        <label>2</label>
        <note>catalytic</note>
    </ligand>
</feature>
<evidence type="ECO:0000256" key="10">
    <source>
        <dbReference type="PIRSR" id="PIRSR621190-2"/>
    </source>
</evidence>
<dbReference type="PROSITE" id="PS00546">
    <property type="entry name" value="CYSTEINE_SWITCH"/>
    <property type="match status" value="1"/>
</dbReference>
<evidence type="ECO:0000256" key="5">
    <source>
        <dbReference type="ARBA" id="ARBA00022801"/>
    </source>
</evidence>
<dbReference type="InterPro" id="IPR036365">
    <property type="entry name" value="PGBD-like_sf"/>
</dbReference>
<evidence type="ECO:0000256" key="9">
    <source>
        <dbReference type="PIRSR" id="PIRSR621190-1"/>
    </source>
</evidence>
<keyword evidence="2" id="KW-0645">Protease</keyword>
<dbReference type="InterPro" id="IPR001818">
    <property type="entry name" value="Pept_M10_metallopeptidase"/>
</dbReference>
<dbReference type="InterPro" id="IPR002477">
    <property type="entry name" value="Peptidoglycan-bd-like"/>
</dbReference>
<proteinExistence type="inferred from homology"/>
<feature type="binding site" evidence="10">
    <location>
        <position position="278"/>
    </location>
    <ligand>
        <name>Zn(2+)</name>
        <dbReference type="ChEBI" id="CHEBI:29105"/>
        <label>2</label>
        <note>catalytic</note>
    </ligand>
</feature>
<dbReference type="SMART" id="SM00235">
    <property type="entry name" value="ZnMc"/>
    <property type="match status" value="1"/>
</dbReference>
<evidence type="ECO:0000256" key="8">
    <source>
        <dbReference type="ARBA" id="ARBA00023145"/>
    </source>
</evidence>
<feature type="binding site" evidence="10">
    <location>
        <position position="233"/>
    </location>
    <ligand>
        <name>Ca(2+)</name>
        <dbReference type="ChEBI" id="CHEBI:29108"/>
        <label>3</label>
    </ligand>
</feature>
<organism evidence="14">
    <name type="scientific">Anthurium amnicola</name>
    <dbReference type="NCBI Taxonomy" id="1678845"/>
    <lineage>
        <taxon>Eukaryota</taxon>
        <taxon>Viridiplantae</taxon>
        <taxon>Streptophyta</taxon>
        <taxon>Embryophyta</taxon>
        <taxon>Tracheophyta</taxon>
        <taxon>Spermatophyta</taxon>
        <taxon>Magnoliopsida</taxon>
        <taxon>Liliopsida</taxon>
        <taxon>Araceae</taxon>
        <taxon>Pothoideae</taxon>
        <taxon>Potheae</taxon>
        <taxon>Anthurium</taxon>
    </lineage>
</organism>
<feature type="signal peptide" evidence="12">
    <location>
        <begin position="1"/>
        <end position="33"/>
    </location>
</feature>
<dbReference type="Gene3D" id="3.40.390.10">
    <property type="entry name" value="Collagenase (Catalytic Domain)"/>
    <property type="match status" value="1"/>
</dbReference>
<dbReference type="InterPro" id="IPR021190">
    <property type="entry name" value="Pept_M10A"/>
</dbReference>
<dbReference type="PRINTS" id="PR00138">
    <property type="entry name" value="MATRIXIN"/>
</dbReference>
<dbReference type="InterPro" id="IPR021158">
    <property type="entry name" value="Pept_M10A_Zn_BS"/>
</dbReference>
<feature type="binding site" evidence="10">
    <location>
        <position position="260"/>
    </location>
    <ligand>
        <name>Zn(2+)</name>
        <dbReference type="ChEBI" id="CHEBI:29105"/>
        <label>2</label>
        <note>catalytic</note>
    </ligand>
</feature>
<name>A0A1D1ZDW7_9ARAE</name>
<dbReference type="SUPFAM" id="SSF55486">
    <property type="entry name" value="Metalloproteases ('zincins'), catalytic domain"/>
    <property type="match status" value="1"/>
</dbReference>
<dbReference type="EMBL" id="GDJX01002887">
    <property type="protein sequence ID" value="JAT65049.1"/>
    <property type="molecule type" value="Transcribed_RNA"/>
</dbReference>
<comment type="cofactor">
    <cofactor evidence="10">
        <name>Ca(2+)</name>
        <dbReference type="ChEBI" id="CHEBI:29108"/>
    </cofactor>
    <text evidence="10">Can bind about 5 Ca(2+) ions per subunit.</text>
</comment>
<feature type="binding site" evidence="10">
    <location>
        <position position="236"/>
    </location>
    <ligand>
        <name>Ca(2+)</name>
        <dbReference type="ChEBI" id="CHEBI:29108"/>
        <label>1</label>
    </ligand>
</feature>
<dbReference type="InterPro" id="IPR006026">
    <property type="entry name" value="Peptidase_Metallo"/>
</dbReference>
<keyword evidence="3 10" id="KW-0479">Metal-binding</keyword>
<dbReference type="Pfam" id="PF00413">
    <property type="entry name" value="Peptidase_M10"/>
    <property type="match status" value="1"/>
</dbReference>
<feature type="binding site" evidence="10">
    <location>
        <position position="204"/>
    </location>
    <ligand>
        <name>Ca(2+)</name>
        <dbReference type="ChEBI" id="CHEBI:29108"/>
        <label>2</label>
    </ligand>
</feature>
<dbReference type="SUPFAM" id="SSF47090">
    <property type="entry name" value="PGBD-like"/>
    <property type="match status" value="1"/>
</dbReference>
<feature type="domain" description="Peptidase metallopeptidase" evidence="13">
    <location>
        <begin position="153"/>
        <end position="305"/>
    </location>
</feature>
<sequence>MASCPSMVINLSPLLLGAMSVLLVFPLSTVAWGHPNRNHHHGWASFQNLSGCALGETRPALADLKRYLHHFGYLSDVSAARDKDNFTDYFDAELESALITYQKFFNLNVTGRLDASTLDLITSPRCGVPDVVVHVNSTATDDRRRSLYSYFPGRPVWPYYKRQLSYKFVSPAIAPVRGLFNRAFTRWSRVTPLSFLEIGRGYADITIAFTGMDGPGGTLAYAYAPTNGRMLVDLSENWWVQRGALSQYSDQYDLESVVVHEIGHLLGLDHSRVWEAIMFPQIPPRTRKVDLSNDDLQGIWGLYGRRF</sequence>
<gene>
    <name evidence="14" type="primary">MEP1_7</name>
    <name evidence="14" type="ORF">g.78015</name>
</gene>
<evidence type="ECO:0000256" key="7">
    <source>
        <dbReference type="ARBA" id="ARBA00023049"/>
    </source>
</evidence>
<keyword evidence="7" id="KW-0482">Metalloprotease</keyword>
<feature type="binding site" evidence="10">
    <location>
        <position position="214"/>
    </location>
    <ligand>
        <name>Ca(2+)</name>
        <dbReference type="ChEBI" id="CHEBI:29108"/>
        <label>3</label>
    </ligand>
</feature>
<feature type="binding site" evidence="10">
    <location>
        <position position="270"/>
    </location>
    <ligand>
        <name>Zn(2+)</name>
        <dbReference type="ChEBI" id="CHEBI:29105"/>
        <label>2</label>
        <note>catalytic</note>
    </ligand>
</feature>